<dbReference type="SUPFAM" id="SSF52047">
    <property type="entry name" value="RNI-like"/>
    <property type="match status" value="1"/>
</dbReference>
<reference evidence="1 2" key="1">
    <citation type="journal article" date="2015" name="Fungal Genet. Biol.">
        <title>Evolution of novel wood decay mechanisms in Agaricales revealed by the genome sequences of Fistulina hepatica and Cylindrobasidium torrendii.</title>
        <authorList>
            <person name="Floudas D."/>
            <person name="Held B.W."/>
            <person name="Riley R."/>
            <person name="Nagy L.G."/>
            <person name="Koehler G."/>
            <person name="Ransdell A.S."/>
            <person name="Younus H."/>
            <person name="Chow J."/>
            <person name="Chiniquy J."/>
            <person name="Lipzen A."/>
            <person name="Tritt A."/>
            <person name="Sun H."/>
            <person name="Haridas S."/>
            <person name="LaButti K."/>
            <person name="Ohm R.A."/>
            <person name="Kues U."/>
            <person name="Blanchette R.A."/>
            <person name="Grigoriev I.V."/>
            <person name="Minto R.E."/>
            <person name="Hibbett D.S."/>
        </authorList>
    </citation>
    <scope>NUCLEOTIDE SEQUENCE [LARGE SCALE GENOMIC DNA]</scope>
    <source>
        <strain evidence="1 2">ATCC 64428</strain>
    </source>
</reference>
<keyword evidence="2" id="KW-1185">Reference proteome</keyword>
<dbReference type="InterPro" id="IPR032675">
    <property type="entry name" value="LRR_dom_sf"/>
</dbReference>
<dbReference type="Proteomes" id="UP000054144">
    <property type="component" value="Unassembled WGS sequence"/>
</dbReference>
<accession>A0A0D7A2I2</accession>
<dbReference type="EMBL" id="KN882117">
    <property type="protein sequence ID" value="KIY43146.1"/>
    <property type="molecule type" value="Genomic_DNA"/>
</dbReference>
<protein>
    <recommendedName>
        <fullName evidence="3">F-box domain-containing protein</fullName>
    </recommendedName>
</protein>
<sequence>MALISFPPSERKPSTDRCWQIPELVQLICEAVAALDERSNGAPATRTIAALAATSRRVWYLAIPSVWREQTSLIPLLKCMPSDLLQETVVNGRKTFVLDTTAAMGDGPVMGPEVYRMLSACVPRSSLLPNLETLFWQMEEGYSQLFFARFVGAKVTSVRLYRGVARVDAGDASPTLFLLALADSCPSVEELALASYDADFLCDIIGNCWHTLSSLTLSSLELSPRSMGNISELPNLVVLHLAVVDPQLPVTFTSPGFRSLEALYLYVPSMEVLTEVLQMSGVFSLSTVHIAAHTPSRASSWERLVEDICEHCSPTMLTSLLLVEETLDNSARVVIQPDAVDSYVLGRQCLRPLFEFPNLCSVTIQPYCGFDLNDVDVKVMAQAWRKATDLDLTSFSKPVRPPRVTLNGLVSLAFYCPMLDYLRFVFDGTVLLSKLDPARLPRLQSNCLDFIHFAHSPVRDARITAAFLAVLFPGLQNIGWADDEGDDMTERERIWSEVQGLLEDTKFREGARELLRVDKV</sequence>
<gene>
    <name evidence="1" type="ORF">FISHEDRAFT_68189</name>
</gene>
<dbReference type="Gene3D" id="3.80.10.10">
    <property type="entry name" value="Ribonuclease Inhibitor"/>
    <property type="match status" value="1"/>
</dbReference>
<dbReference type="OrthoDB" id="3258386at2759"/>
<name>A0A0D7A2I2_9AGAR</name>
<proteinExistence type="predicted"/>
<organism evidence="1 2">
    <name type="scientific">Fistulina hepatica ATCC 64428</name>
    <dbReference type="NCBI Taxonomy" id="1128425"/>
    <lineage>
        <taxon>Eukaryota</taxon>
        <taxon>Fungi</taxon>
        <taxon>Dikarya</taxon>
        <taxon>Basidiomycota</taxon>
        <taxon>Agaricomycotina</taxon>
        <taxon>Agaricomycetes</taxon>
        <taxon>Agaricomycetidae</taxon>
        <taxon>Agaricales</taxon>
        <taxon>Fistulinaceae</taxon>
        <taxon>Fistulina</taxon>
    </lineage>
</organism>
<dbReference type="AlphaFoldDB" id="A0A0D7A2I2"/>
<evidence type="ECO:0000313" key="1">
    <source>
        <dbReference type="EMBL" id="KIY43146.1"/>
    </source>
</evidence>
<evidence type="ECO:0000313" key="2">
    <source>
        <dbReference type="Proteomes" id="UP000054144"/>
    </source>
</evidence>
<evidence type="ECO:0008006" key="3">
    <source>
        <dbReference type="Google" id="ProtNLM"/>
    </source>
</evidence>